<evidence type="ECO:0000256" key="1">
    <source>
        <dbReference type="SAM" id="Phobius"/>
    </source>
</evidence>
<reference evidence="4 6" key="2">
    <citation type="submission" date="2015-05" db="EMBL/GenBank/DDBJ databases">
        <title>Photobacterium galathea sp. nov.</title>
        <authorList>
            <person name="Machado H."/>
            <person name="Gram L."/>
        </authorList>
    </citation>
    <scope>NUCLEOTIDE SEQUENCE [LARGE SCALE GENOMIC DNA]</scope>
    <source>
        <strain evidence="4 6">DSM 25995</strain>
    </source>
</reference>
<feature type="domain" description="Chlorhexidine efflux transporter" evidence="2">
    <location>
        <begin position="69"/>
        <end position="131"/>
    </location>
</feature>
<dbReference type="eggNOG" id="COG4125">
    <property type="taxonomic scope" value="Bacteria"/>
</dbReference>
<dbReference type="OrthoDB" id="1631120at2"/>
<keyword evidence="1" id="KW-0472">Membrane</keyword>
<organism evidence="3 5">
    <name type="scientific">Photobacterium aphoticum</name>
    <dbReference type="NCBI Taxonomy" id="754436"/>
    <lineage>
        <taxon>Bacteria</taxon>
        <taxon>Pseudomonadati</taxon>
        <taxon>Pseudomonadota</taxon>
        <taxon>Gammaproteobacteria</taxon>
        <taxon>Vibrionales</taxon>
        <taxon>Vibrionaceae</taxon>
        <taxon>Photobacterium</taxon>
    </lineage>
</organism>
<keyword evidence="6" id="KW-1185">Reference proteome</keyword>
<evidence type="ECO:0000313" key="4">
    <source>
        <dbReference type="EMBL" id="KLV00526.1"/>
    </source>
</evidence>
<feature type="transmembrane region" description="Helical" evidence="1">
    <location>
        <begin position="7"/>
        <end position="28"/>
    </location>
</feature>
<feature type="domain" description="Chlorhexidine efflux transporter" evidence="2">
    <location>
        <begin position="1"/>
        <end position="63"/>
    </location>
</feature>
<dbReference type="EMBL" id="BBMN01000002">
    <property type="protein sequence ID" value="GAL03638.1"/>
    <property type="molecule type" value="Genomic_DNA"/>
</dbReference>
<evidence type="ECO:0000313" key="5">
    <source>
        <dbReference type="Proteomes" id="UP000029227"/>
    </source>
</evidence>
<name>A0A090QN23_9GAMM</name>
<accession>A0A090QN23</accession>
<comment type="caution">
    <text evidence="3">The sequence shown here is derived from an EMBL/GenBank/DDBJ whole genome shotgun (WGS) entry which is preliminary data.</text>
</comment>
<protein>
    <submittedName>
        <fullName evidence="4">Membrane protein</fullName>
    </submittedName>
</protein>
<dbReference type="AlphaFoldDB" id="A0A090QN23"/>
<evidence type="ECO:0000259" key="2">
    <source>
        <dbReference type="Pfam" id="PF05232"/>
    </source>
</evidence>
<dbReference type="RefSeq" id="WP_047874792.1">
    <property type="nucleotide sequence ID" value="NZ_BMYC01000004.1"/>
</dbReference>
<dbReference type="Proteomes" id="UP000036426">
    <property type="component" value="Unassembled WGS sequence"/>
</dbReference>
<dbReference type="PATRIC" id="fig|754436.4.peg.2728"/>
<keyword evidence="1" id="KW-0812">Transmembrane</keyword>
<keyword evidence="1" id="KW-1133">Transmembrane helix</keyword>
<dbReference type="InterPro" id="IPR058208">
    <property type="entry name" value="PACE"/>
</dbReference>
<evidence type="ECO:0000313" key="3">
    <source>
        <dbReference type="EMBL" id="GAL03638.1"/>
    </source>
</evidence>
<feature type="transmembrane region" description="Helical" evidence="1">
    <location>
        <begin position="75"/>
        <end position="95"/>
    </location>
</feature>
<dbReference type="Pfam" id="PF05232">
    <property type="entry name" value="BTP"/>
    <property type="match status" value="2"/>
</dbReference>
<dbReference type="Proteomes" id="UP000029227">
    <property type="component" value="Unassembled WGS sequence"/>
</dbReference>
<reference evidence="3 5" key="1">
    <citation type="journal article" date="2014" name="Genome Announc.">
        <title>Draft Genome Sequences of Two Vibrionaceae Species, Vibrio ponticus C121 and Photobacterium aphoticum C119, Isolated as Coral Reef Microbiota.</title>
        <authorList>
            <person name="Al-saari N."/>
            <person name="Meirelles P.M."/>
            <person name="Mino S."/>
            <person name="Suda W."/>
            <person name="Oshima K."/>
            <person name="Hattori M."/>
            <person name="Ohkuma M."/>
            <person name="Thompson F.L."/>
            <person name="Gomez-Gil B."/>
            <person name="Sawabe T."/>
            <person name="Sawabe T."/>
        </authorList>
    </citation>
    <scope>NUCLEOTIDE SEQUENCE [LARGE SCALE GENOMIC DNA]</scope>
    <source>
        <strain evidence="3 5">JCM 19237</strain>
    </source>
</reference>
<gene>
    <name evidence="4" type="ORF">ABT58_12830</name>
    <name evidence="3" type="ORF">JCM19237_6532</name>
</gene>
<proteinExistence type="predicted"/>
<dbReference type="InterPro" id="IPR007896">
    <property type="entry name" value="BTP_bacteria"/>
</dbReference>
<feature type="transmembrane region" description="Helical" evidence="1">
    <location>
        <begin position="101"/>
        <end position="124"/>
    </location>
</feature>
<feature type="transmembrane region" description="Helical" evidence="1">
    <location>
        <begin position="34"/>
        <end position="54"/>
    </location>
</feature>
<sequence>MTVKERILHSVLFEVFALIIMMVGASLFTDKNPAMIGGIGITLSLIAMGWNYVYNLGFDKIFGADRLSRKLGMRVAHGFGFEAGLLFVTIPVLMWALQMDFWTVLILDIGIVIFFLVYSIIYNWGYDQVRAKYFAPKMA</sequence>
<evidence type="ECO:0000313" key="6">
    <source>
        <dbReference type="Proteomes" id="UP000036426"/>
    </source>
</evidence>
<dbReference type="NCBIfam" id="NF033664">
    <property type="entry name" value="PACE_transport"/>
    <property type="match status" value="1"/>
</dbReference>
<dbReference type="EMBL" id="LDOV01000022">
    <property type="protein sequence ID" value="KLV00526.1"/>
    <property type="molecule type" value="Genomic_DNA"/>
</dbReference>